<feature type="domain" description="AAA+ ATPase" evidence="12">
    <location>
        <begin position="167"/>
        <end position="295"/>
    </location>
</feature>
<evidence type="ECO:0000256" key="6">
    <source>
        <dbReference type="ARBA" id="ARBA00023121"/>
    </source>
</evidence>
<dbReference type="CDD" id="cd06571">
    <property type="entry name" value="Bac_DnaA_C"/>
    <property type="match status" value="1"/>
</dbReference>
<dbReference type="HAMAP" id="MF_00377">
    <property type="entry name" value="DnaA_bact"/>
    <property type="match status" value="1"/>
</dbReference>
<name>A0ABT9Y6H7_9FIRM</name>
<feature type="binding site" evidence="8">
    <location>
        <position position="182"/>
    </location>
    <ligand>
        <name>ATP</name>
        <dbReference type="ChEBI" id="CHEBI:30616"/>
    </ligand>
</feature>
<evidence type="ECO:0000256" key="3">
    <source>
        <dbReference type="ARBA" id="ARBA00022705"/>
    </source>
</evidence>
<evidence type="ECO:0000313" key="15">
    <source>
        <dbReference type="Proteomes" id="UP001239167"/>
    </source>
</evidence>
<dbReference type="PRINTS" id="PR00051">
    <property type="entry name" value="DNAA"/>
</dbReference>
<evidence type="ECO:0000256" key="5">
    <source>
        <dbReference type="ARBA" id="ARBA00022840"/>
    </source>
</evidence>
<dbReference type="SMART" id="SM00382">
    <property type="entry name" value="AAA"/>
    <property type="match status" value="1"/>
</dbReference>
<dbReference type="InterPro" id="IPR038454">
    <property type="entry name" value="DnaA_N_sf"/>
</dbReference>
<dbReference type="Pfam" id="PF08299">
    <property type="entry name" value="Bac_DnaA_C"/>
    <property type="match status" value="1"/>
</dbReference>
<dbReference type="InterPro" id="IPR027417">
    <property type="entry name" value="P-loop_NTPase"/>
</dbReference>
<feature type="binding site" evidence="8">
    <location>
        <position position="180"/>
    </location>
    <ligand>
        <name>ATP</name>
        <dbReference type="ChEBI" id="CHEBI:30616"/>
    </ligand>
</feature>
<dbReference type="EMBL" id="JAUSUE010000005">
    <property type="protein sequence ID" value="MDQ0203319.1"/>
    <property type="molecule type" value="Genomic_DNA"/>
</dbReference>
<protein>
    <recommendedName>
        <fullName evidence="8 9">Chromosomal replication initiator protein DnaA</fullName>
    </recommendedName>
</protein>
<evidence type="ECO:0000256" key="7">
    <source>
        <dbReference type="ARBA" id="ARBA00023125"/>
    </source>
</evidence>
<dbReference type="SUPFAM" id="SSF52540">
    <property type="entry name" value="P-loop containing nucleoside triphosphate hydrolases"/>
    <property type="match status" value="1"/>
</dbReference>
<dbReference type="InterPro" id="IPR018312">
    <property type="entry name" value="Chromosome_initiator_DnaA_CS"/>
</dbReference>
<dbReference type="SUPFAM" id="SSF48295">
    <property type="entry name" value="TrpR-like"/>
    <property type="match status" value="1"/>
</dbReference>
<dbReference type="Pfam" id="PF00308">
    <property type="entry name" value="Bac_DnaA"/>
    <property type="match status" value="1"/>
</dbReference>
<keyword evidence="4 8" id="KW-0547">Nucleotide-binding</keyword>
<keyword evidence="15" id="KW-1185">Reference proteome</keyword>
<dbReference type="NCBIfam" id="NF010686">
    <property type="entry name" value="PRK14086.1"/>
    <property type="match status" value="1"/>
</dbReference>
<feature type="region of interest" description="Domain III, AAA+ region" evidence="8">
    <location>
        <begin position="134"/>
        <end position="350"/>
    </location>
</feature>
<sequence>MENAQLYATWEEILKKLENSLSKMVCDTWLKPIKPMTLTTTALQLGTPTDFSKDWIEKHYMQLILDASYDVTKARLDIIITSFHLQDTMQEEDQTQIPLIYTPAAPVNKIEEPSVSDFPKNNAPLPIVPGDSSSLNHKYTFETFVTGNSNRFAHAAALAVAESPAKVYNPFFMYGGVGLGKTHLMHAIGHKILQNNPDMRVLYISSEKFTNELINSIRDGKPEAFRQKYRNIDVLLVDDIQFLSKKEHTQEEFFHTFNTLHDANKQIIISSDRHPREIQTLEDRLRSRFEWGLITDIQAPDLETRIAILRKKALLENLTVPNDVMVYIASRIDNNIRELEGALTRVMAFSSLNKQVITKELAAEALKNVFTNNESRTVTLELVQEIVSSYFKIDIAELVAKKRTRNLAFPRQIAMYLCRELTDSSLPRIGEIFGGRDHTTVIHAYDKISQGRKSDKKLDNTIKELTNKIKNI</sequence>
<evidence type="ECO:0000256" key="4">
    <source>
        <dbReference type="ARBA" id="ARBA00022741"/>
    </source>
</evidence>
<evidence type="ECO:0000313" key="14">
    <source>
        <dbReference type="EMBL" id="MDQ0203319.1"/>
    </source>
</evidence>
<comment type="caution">
    <text evidence="14">The sequence shown here is derived from an EMBL/GenBank/DDBJ whole genome shotgun (WGS) entry which is preliminary data.</text>
</comment>
<dbReference type="PROSITE" id="PS01008">
    <property type="entry name" value="DNAA"/>
    <property type="match status" value="1"/>
</dbReference>
<comment type="subunit">
    <text evidence="8">Oligomerizes as a right-handed, spiral filament on DNA at oriC.</text>
</comment>
<keyword evidence="3 8" id="KW-0235">DNA replication</keyword>
<comment type="similarity">
    <text evidence="1 8 11">Belongs to the DnaA family.</text>
</comment>
<feature type="binding site" evidence="8">
    <location>
        <position position="178"/>
    </location>
    <ligand>
        <name>ATP</name>
        <dbReference type="ChEBI" id="CHEBI:30616"/>
    </ligand>
</feature>
<accession>A0ABT9Y6H7</accession>
<dbReference type="Gene3D" id="3.40.50.300">
    <property type="entry name" value="P-loop containing nucleotide triphosphate hydrolases"/>
    <property type="match status" value="1"/>
</dbReference>
<dbReference type="RefSeq" id="WP_196604148.1">
    <property type="nucleotide sequence ID" value="NZ_CP116940.1"/>
</dbReference>
<evidence type="ECO:0000256" key="2">
    <source>
        <dbReference type="ARBA" id="ARBA00022490"/>
    </source>
</evidence>
<evidence type="ECO:0000256" key="10">
    <source>
        <dbReference type="RuleBase" id="RU000577"/>
    </source>
</evidence>
<comment type="domain">
    <text evidence="8">Domain I is involved in oligomerization and binding regulators, domain II is flexibile and of varying length in different bacteria, domain III forms the AAA+ region, while domain IV binds dsDNA.</text>
</comment>
<evidence type="ECO:0000256" key="9">
    <source>
        <dbReference type="NCBIfam" id="TIGR00362"/>
    </source>
</evidence>
<comment type="subcellular location">
    <subcellularLocation>
        <location evidence="8">Cytoplasm</location>
    </subcellularLocation>
</comment>
<reference evidence="14 15" key="1">
    <citation type="submission" date="2023-07" db="EMBL/GenBank/DDBJ databases">
        <title>Genomic Encyclopedia of Type Strains, Phase IV (KMG-IV): sequencing the most valuable type-strain genomes for metagenomic binning, comparative biology and taxonomic classification.</title>
        <authorList>
            <person name="Goeker M."/>
        </authorList>
    </citation>
    <scope>NUCLEOTIDE SEQUENCE [LARGE SCALE GENOMIC DNA]</scope>
    <source>
        <strain evidence="14 15">DSM 16980</strain>
    </source>
</reference>
<proteinExistence type="inferred from homology"/>
<evidence type="ECO:0000259" key="12">
    <source>
        <dbReference type="SMART" id="SM00382"/>
    </source>
</evidence>
<keyword evidence="7 8" id="KW-0238">DNA-binding</keyword>
<dbReference type="InterPro" id="IPR010921">
    <property type="entry name" value="Trp_repressor/repl_initiator"/>
</dbReference>
<keyword evidence="2 8" id="KW-0963">Cytoplasm</keyword>
<feature type="region of interest" description="Domain IV, binds dsDNA" evidence="8">
    <location>
        <begin position="351"/>
        <end position="472"/>
    </location>
</feature>
<dbReference type="CDD" id="cd00009">
    <property type="entry name" value="AAA"/>
    <property type="match status" value="1"/>
</dbReference>
<organism evidence="14 15">
    <name type="scientific">Pectinatus haikarae</name>
    <dbReference type="NCBI Taxonomy" id="349096"/>
    <lineage>
        <taxon>Bacteria</taxon>
        <taxon>Bacillati</taxon>
        <taxon>Bacillota</taxon>
        <taxon>Negativicutes</taxon>
        <taxon>Selenomonadales</taxon>
        <taxon>Selenomonadaceae</taxon>
        <taxon>Pectinatus</taxon>
    </lineage>
</organism>
<dbReference type="PANTHER" id="PTHR30050">
    <property type="entry name" value="CHROMOSOMAL REPLICATION INITIATOR PROTEIN DNAA"/>
    <property type="match status" value="1"/>
</dbReference>
<dbReference type="InterPro" id="IPR001957">
    <property type="entry name" value="Chromosome_initiator_DnaA"/>
</dbReference>
<evidence type="ECO:0000256" key="11">
    <source>
        <dbReference type="RuleBase" id="RU004227"/>
    </source>
</evidence>
<evidence type="ECO:0000256" key="1">
    <source>
        <dbReference type="ARBA" id="ARBA00006583"/>
    </source>
</evidence>
<dbReference type="Gene3D" id="3.30.300.180">
    <property type="match status" value="1"/>
</dbReference>
<gene>
    <name evidence="8" type="primary">dnaA</name>
    <name evidence="14" type="ORF">J2S01_001035</name>
</gene>
<dbReference type="Gene3D" id="1.10.8.60">
    <property type="match status" value="1"/>
</dbReference>
<dbReference type="Proteomes" id="UP001239167">
    <property type="component" value="Unassembled WGS sequence"/>
</dbReference>
<keyword evidence="5 8" id="KW-0067">ATP-binding</keyword>
<dbReference type="Pfam" id="PF11638">
    <property type="entry name" value="DnaA_N"/>
    <property type="match status" value="1"/>
</dbReference>
<evidence type="ECO:0000259" key="13">
    <source>
        <dbReference type="SMART" id="SM00760"/>
    </source>
</evidence>
<feature type="binding site" evidence="8">
    <location>
        <position position="181"/>
    </location>
    <ligand>
        <name>ATP</name>
        <dbReference type="ChEBI" id="CHEBI:30616"/>
    </ligand>
</feature>
<dbReference type="InterPro" id="IPR013159">
    <property type="entry name" value="DnaA_C"/>
</dbReference>
<comment type="caution">
    <text evidence="8">Lacks conserved residue(s) required for the propagation of feature annotation.</text>
</comment>
<dbReference type="NCBIfam" id="TIGR00362">
    <property type="entry name" value="DnaA"/>
    <property type="match status" value="1"/>
</dbReference>
<dbReference type="InterPro" id="IPR024633">
    <property type="entry name" value="DnaA_N_dom"/>
</dbReference>
<dbReference type="InterPro" id="IPR020591">
    <property type="entry name" value="Chromosome_initiator_DnaA-like"/>
</dbReference>
<dbReference type="SMART" id="SM00760">
    <property type="entry name" value="Bac_DnaA_C"/>
    <property type="match status" value="1"/>
</dbReference>
<dbReference type="Gene3D" id="1.10.1750.10">
    <property type="match status" value="1"/>
</dbReference>
<comment type="function">
    <text evidence="8 10">Plays an essential role in the initiation and regulation of chromosomal replication. ATP-DnaA binds to the origin of replication (oriC) to initiate formation of the DNA replication initiation complex once per cell cycle. Binds the DnaA box (a 9 base pair repeat at the origin) and separates the double-stranded (ds)DNA. Forms a right-handed helical filament on oriC DNA; dsDNA binds to the exterior of the filament while single-stranded (ss)DNA is stabiized in the filament's interior. The ATP-DnaA-oriC complex binds and stabilizes one strand of the AT-rich DNA unwinding element (DUE), permitting loading of DNA polymerase. After initiation quickly degrades to an ADP-DnaA complex that is not apt for DNA replication. Binds acidic phospholipids.</text>
</comment>
<keyword evidence="6 8" id="KW-0446">Lipid-binding</keyword>
<feature type="domain" description="Chromosomal replication initiator DnaA C-terminal" evidence="13">
    <location>
        <begin position="379"/>
        <end position="448"/>
    </location>
</feature>
<feature type="region of interest" description="Domain I, interacts with DnaA modulators" evidence="8">
    <location>
        <begin position="1"/>
        <end position="95"/>
    </location>
</feature>
<dbReference type="InterPro" id="IPR003593">
    <property type="entry name" value="AAA+_ATPase"/>
</dbReference>
<dbReference type="InterPro" id="IPR013317">
    <property type="entry name" value="DnaA_dom"/>
</dbReference>
<dbReference type="PANTHER" id="PTHR30050:SF2">
    <property type="entry name" value="CHROMOSOMAL REPLICATION INITIATOR PROTEIN DNAA"/>
    <property type="match status" value="1"/>
</dbReference>
<evidence type="ECO:0000256" key="8">
    <source>
        <dbReference type="HAMAP-Rule" id="MF_00377"/>
    </source>
</evidence>